<protein>
    <submittedName>
        <fullName evidence="2">Membrane protein</fullName>
    </submittedName>
</protein>
<dbReference type="EMBL" id="CP006912">
    <property type="protein sequence ID" value="AHB48406.1"/>
    <property type="molecule type" value="Genomic_DNA"/>
</dbReference>
<accession>V5SBZ9</accession>
<dbReference type="OrthoDB" id="193343at2"/>
<sequence>MQASPTTYPPGAVRMRPMLDALARNWWVIMLRGVLAILFGVLAFIWPGITLLTLILLYAGFAFADGALSLIAAVRGGTPTPRWWLALVGVMGIGVGVLTIFYPQITGLVLLMFIAAWAVVTGILQIYGAIKLRHEIEGEWWLVASGVLSVVFGGLLVAWPGAGALAMVLVIGSFAIIFGGLLIGFALRLRKHAAVRI</sequence>
<dbReference type="PANTHER" id="PTHR34989">
    <property type="entry name" value="PROTEIN HDED"/>
    <property type="match status" value="1"/>
</dbReference>
<dbReference type="InterPro" id="IPR052712">
    <property type="entry name" value="Acid_resist_chaperone_HdeD"/>
</dbReference>
<evidence type="ECO:0000313" key="3">
    <source>
        <dbReference type="Proteomes" id="UP000018542"/>
    </source>
</evidence>
<keyword evidence="1" id="KW-0812">Transmembrane</keyword>
<feature type="transmembrane region" description="Helical" evidence="1">
    <location>
        <begin position="108"/>
        <end position="128"/>
    </location>
</feature>
<dbReference type="AlphaFoldDB" id="V5SBZ9"/>
<dbReference type="PANTHER" id="PTHR34989:SF1">
    <property type="entry name" value="PROTEIN HDED"/>
    <property type="match status" value="1"/>
</dbReference>
<reference evidence="2 3" key="1">
    <citation type="journal article" date="2014" name="Genome Announc.">
        <title>Complete Genome Sequence of Hyphomicrobium nitrativorans Strain NL23, a Denitrifying Bacterium Isolated from Biofilm of a Methanol-Fed Denitrification System Treating Seawater at the Montreal Biodome.</title>
        <authorList>
            <person name="Martineau C."/>
            <person name="Villeneuve C."/>
            <person name="Mauffrey F."/>
            <person name="Villemur R."/>
        </authorList>
    </citation>
    <scope>NUCLEOTIDE SEQUENCE [LARGE SCALE GENOMIC DNA]</scope>
    <source>
        <strain evidence="2">NL23</strain>
    </source>
</reference>
<dbReference type="RefSeq" id="WP_023787059.1">
    <property type="nucleotide sequence ID" value="NC_022997.1"/>
</dbReference>
<keyword evidence="1" id="KW-0472">Membrane</keyword>
<dbReference type="HOGENOM" id="CLU_091585_5_1_5"/>
<feature type="transmembrane region" description="Helical" evidence="1">
    <location>
        <begin position="51"/>
        <end position="71"/>
    </location>
</feature>
<evidence type="ECO:0000256" key="1">
    <source>
        <dbReference type="SAM" id="Phobius"/>
    </source>
</evidence>
<dbReference type="Proteomes" id="UP000018542">
    <property type="component" value="Chromosome"/>
</dbReference>
<evidence type="ECO:0000313" key="2">
    <source>
        <dbReference type="EMBL" id="AHB48406.1"/>
    </source>
</evidence>
<feature type="transmembrane region" description="Helical" evidence="1">
    <location>
        <begin position="25"/>
        <end position="45"/>
    </location>
</feature>
<dbReference type="PATRIC" id="fig|1029756.8.peg.1752"/>
<proteinExistence type="predicted"/>
<dbReference type="Pfam" id="PF03729">
    <property type="entry name" value="DUF308"/>
    <property type="match status" value="1"/>
</dbReference>
<keyword evidence="3" id="KW-1185">Reference proteome</keyword>
<keyword evidence="1" id="KW-1133">Transmembrane helix</keyword>
<dbReference type="InterPro" id="IPR005325">
    <property type="entry name" value="DUF308_memb"/>
</dbReference>
<feature type="transmembrane region" description="Helical" evidence="1">
    <location>
        <begin position="165"/>
        <end position="187"/>
    </location>
</feature>
<dbReference type="GO" id="GO:0005886">
    <property type="term" value="C:plasma membrane"/>
    <property type="evidence" value="ECO:0007669"/>
    <property type="project" value="TreeGrafter"/>
</dbReference>
<gene>
    <name evidence="2" type="ORF">W911_08400</name>
</gene>
<dbReference type="KEGG" id="hni:W911_08400"/>
<organism evidence="2 3">
    <name type="scientific">Hyphomicrobium nitrativorans NL23</name>
    <dbReference type="NCBI Taxonomy" id="1029756"/>
    <lineage>
        <taxon>Bacteria</taxon>
        <taxon>Pseudomonadati</taxon>
        <taxon>Pseudomonadota</taxon>
        <taxon>Alphaproteobacteria</taxon>
        <taxon>Hyphomicrobiales</taxon>
        <taxon>Hyphomicrobiaceae</taxon>
        <taxon>Hyphomicrobium</taxon>
    </lineage>
</organism>
<feature type="transmembrane region" description="Helical" evidence="1">
    <location>
        <begin position="83"/>
        <end position="102"/>
    </location>
</feature>
<dbReference type="STRING" id="1029756.W911_08400"/>
<name>V5SBZ9_9HYPH</name>
<feature type="transmembrane region" description="Helical" evidence="1">
    <location>
        <begin position="140"/>
        <end position="159"/>
    </location>
</feature>